<dbReference type="PROSITE" id="PS00028">
    <property type="entry name" value="ZINC_FINGER_C2H2_1"/>
    <property type="match status" value="1"/>
</dbReference>
<keyword evidence="4" id="KW-1185">Reference proteome</keyword>
<feature type="compositionally biased region" description="Polar residues" evidence="1">
    <location>
        <begin position="332"/>
        <end position="342"/>
    </location>
</feature>
<dbReference type="Ensembl" id="ENSELUT00000090777.1">
    <property type="protein sequence ID" value="ENSELUP00000086692.1"/>
    <property type="gene ID" value="ENSELUG00000044544.1"/>
</dbReference>
<name>A0AAY5KJV3_ESOLU</name>
<dbReference type="Proteomes" id="UP000265140">
    <property type="component" value="Chromosome 17"/>
</dbReference>
<dbReference type="PANTHER" id="PTHR46742">
    <property type="entry name" value="LYSINE-RICH COILED-COIL PROTEIN 1"/>
    <property type="match status" value="1"/>
</dbReference>
<reference evidence="3" key="3">
    <citation type="submission" date="2025-09" db="UniProtKB">
        <authorList>
            <consortium name="Ensembl"/>
        </authorList>
    </citation>
    <scope>IDENTIFICATION</scope>
</reference>
<feature type="region of interest" description="Disordered" evidence="1">
    <location>
        <begin position="325"/>
        <end position="367"/>
    </location>
</feature>
<protein>
    <recommendedName>
        <fullName evidence="2">C2H2-type domain-containing protein</fullName>
    </recommendedName>
</protein>
<feature type="compositionally biased region" description="Low complexity" evidence="1">
    <location>
        <begin position="343"/>
        <end position="353"/>
    </location>
</feature>
<sequence length="602" mass="67982">MLGILSIRLRHIENAHTMAKHSEHQVLFYVCSVVHQPKWVLLTFGPRKSHPLKGLLTDSRCHVCEASLLFESQRVAHYEGKKHAQKVRLYLQAKKDEKLSKDPGGFQRGVPVHKDRFCELCSMVFSSPVVARSHYDGKVHAKNLRKQGVHPAAQTKDGCLRGPESTSPRPPQASGSDQGAGEAVGTAPADAPVRGVDLSDPDKHCRLCAASFNNPYMAQQHYVGRKHQRNHARQQLLKDLGGDPARATSFTCPVCNIELNSVEMYQSHMQGNKHQIKEKKVVDLCKSQKKVYDSFAEELADYIHVQKARGIAPNTSFGIMKGEQEGEGVANPSKTDGQNKTNSSLPPSSRPLLPVIPPPQPAPEFYPPHIWSPPYQAPPIQFGFRGNMYEQKTWGHTFPQPLPPGSTLTGLIGRPQPRGRADERSSSSASYTTSSPSCTSSSDSDCDHHYRERKRRKMRKERRAREEDSGDRKRRRGRRGGNNTEGRGGREPDVEEERGRRRRKRQHRRSRSHGEGSRAKRRKEGESEGAKEDKELNTEERVGGEGEETEVYMQAEIQEGTKESYEVRETRAKHRKDKKRMKEKVDTRTEEEKLWDESIIGL</sequence>
<dbReference type="PANTHER" id="PTHR46742:SF2">
    <property type="entry name" value="ZINC FINGER MATRIN-TYPE PROTEIN 1"/>
    <property type="match status" value="1"/>
</dbReference>
<feature type="compositionally biased region" description="Basic and acidic residues" evidence="1">
    <location>
        <begin position="512"/>
        <end position="544"/>
    </location>
</feature>
<evidence type="ECO:0000313" key="3">
    <source>
        <dbReference type="Ensembl" id="ENSELUP00000086692.1"/>
    </source>
</evidence>
<feature type="compositionally biased region" description="Basic residues" evidence="1">
    <location>
        <begin position="451"/>
        <end position="462"/>
    </location>
</feature>
<dbReference type="InterPro" id="IPR013087">
    <property type="entry name" value="Znf_C2H2_type"/>
</dbReference>
<dbReference type="SMART" id="SM00451">
    <property type="entry name" value="ZnF_U1"/>
    <property type="match status" value="4"/>
</dbReference>
<reference evidence="3 4" key="1">
    <citation type="submission" date="2020-02" db="EMBL/GenBank/DDBJ databases">
        <title>Esox lucius (northern pike) genome, fEsoLuc1, primary haplotype.</title>
        <authorList>
            <person name="Myers G."/>
            <person name="Karagic N."/>
            <person name="Meyer A."/>
            <person name="Pippel M."/>
            <person name="Reichard M."/>
            <person name="Winkler S."/>
            <person name="Tracey A."/>
            <person name="Sims Y."/>
            <person name="Howe K."/>
            <person name="Rhie A."/>
            <person name="Formenti G."/>
            <person name="Durbin R."/>
            <person name="Fedrigo O."/>
            <person name="Jarvis E.D."/>
        </authorList>
    </citation>
    <scope>NUCLEOTIDE SEQUENCE [LARGE SCALE GENOMIC DNA]</scope>
</reference>
<feature type="region of interest" description="Disordered" evidence="1">
    <location>
        <begin position="142"/>
        <end position="191"/>
    </location>
</feature>
<dbReference type="InterPro" id="IPR003604">
    <property type="entry name" value="Matrin/U1-like-C_Znf_C2H2"/>
</dbReference>
<dbReference type="SUPFAM" id="SSF57667">
    <property type="entry name" value="beta-beta-alpha zinc fingers"/>
    <property type="match status" value="4"/>
</dbReference>
<dbReference type="InterPro" id="IPR036236">
    <property type="entry name" value="Znf_C2H2_sf"/>
</dbReference>
<dbReference type="Pfam" id="PF12874">
    <property type="entry name" value="zf-met"/>
    <property type="match status" value="4"/>
</dbReference>
<feature type="region of interest" description="Disordered" evidence="1">
    <location>
        <begin position="394"/>
        <end position="602"/>
    </location>
</feature>
<feature type="domain" description="C2H2-type" evidence="2">
    <location>
        <begin position="252"/>
        <end position="274"/>
    </location>
</feature>
<proteinExistence type="predicted"/>
<evidence type="ECO:0000313" key="4">
    <source>
        <dbReference type="Proteomes" id="UP000265140"/>
    </source>
</evidence>
<feature type="compositionally biased region" description="Low complexity" evidence="1">
    <location>
        <begin position="426"/>
        <end position="443"/>
    </location>
</feature>
<dbReference type="Gene3D" id="3.30.160.60">
    <property type="entry name" value="Classic Zinc Finger"/>
    <property type="match status" value="4"/>
</dbReference>
<evidence type="ECO:0000256" key="1">
    <source>
        <dbReference type="SAM" id="MobiDB-lite"/>
    </source>
</evidence>
<organism evidence="3 4">
    <name type="scientific">Esox lucius</name>
    <name type="common">Northern pike</name>
    <dbReference type="NCBI Taxonomy" id="8010"/>
    <lineage>
        <taxon>Eukaryota</taxon>
        <taxon>Metazoa</taxon>
        <taxon>Chordata</taxon>
        <taxon>Craniata</taxon>
        <taxon>Vertebrata</taxon>
        <taxon>Euteleostomi</taxon>
        <taxon>Actinopterygii</taxon>
        <taxon>Neopterygii</taxon>
        <taxon>Teleostei</taxon>
        <taxon>Protacanthopterygii</taxon>
        <taxon>Esociformes</taxon>
        <taxon>Esocidae</taxon>
        <taxon>Esox</taxon>
    </lineage>
</organism>
<feature type="compositionally biased region" description="Basic residues" evidence="1">
    <location>
        <begin position="571"/>
        <end position="582"/>
    </location>
</feature>
<dbReference type="GeneTree" id="ENSGT00940000159101"/>
<feature type="compositionally biased region" description="Basic residues" evidence="1">
    <location>
        <begin position="500"/>
        <end position="511"/>
    </location>
</feature>
<dbReference type="GO" id="GO:0003676">
    <property type="term" value="F:nucleic acid binding"/>
    <property type="evidence" value="ECO:0007669"/>
    <property type="project" value="InterPro"/>
</dbReference>
<reference evidence="3" key="2">
    <citation type="submission" date="2025-08" db="UniProtKB">
        <authorList>
            <consortium name="Ensembl"/>
        </authorList>
    </citation>
    <scope>IDENTIFICATION</scope>
</reference>
<feature type="compositionally biased region" description="Basic and acidic residues" evidence="1">
    <location>
        <begin position="559"/>
        <end position="570"/>
    </location>
</feature>
<feature type="compositionally biased region" description="Pro residues" evidence="1">
    <location>
        <begin position="354"/>
        <end position="366"/>
    </location>
</feature>
<dbReference type="GO" id="GO:0008270">
    <property type="term" value="F:zinc ion binding"/>
    <property type="evidence" value="ECO:0007669"/>
    <property type="project" value="InterPro"/>
</dbReference>
<dbReference type="AlphaFoldDB" id="A0AAY5KJV3"/>
<evidence type="ECO:0000259" key="2">
    <source>
        <dbReference type="PROSITE" id="PS00028"/>
    </source>
</evidence>
<feature type="compositionally biased region" description="Basic and acidic residues" evidence="1">
    <location>
        <begin position="583"/>
        <end position="596"/>
    </location>
</feature>
<accession>A0AAY5KJV3</accession>
<dbReference type="SMART" id="SM00355">
    <property type="entry name" value="ZnF_C2H2"/>
    <property type="match status" value="4"/>
</dbReference>